<proteinExistence type="inferred from homology"/>
<dbReference type="AlphaFoldDB" id="A0A9J7KX97"/>
<dbReference type="PROSITE" id="PS50105">
    <property type="entry name" value="SAM_DOMAIN"/>
    <property type="match status" value="1"/>
</dbReference>
<comment type="subcellular location">
    <subcellularLocation>
        <location evidence="3">Nucleus</location>
    </subcellularLocation>
</comment>
<protein>
    <submittedName>
        <fullName evidence="8">ETS-related transcription factor Elf-3-like isoform X2</fullName>
    </submittedName>
</protein>
<dbReference type="SUPFAM" id="SSF46785">
    <property type="entry name" value="Winged helix' DNA-binding domain"/>
    <property type="match status" value="1"/>
</dbReference>
<dbReference type="PROSITE" id="PS50061">
    <property type="entry name" value="ETS_DOMAIN_3"/>
    <property type="match status" value="1"/>
</dbReference>
<feature type="domain" description="SAM" evidence="5">
    <location>
        <begin position="120"/>
        <end position="177"/>
    </location>
</feature>
<evidence type="ECO:0000256" key="1">
    <source>
        <dbReference type="ARBA" id="ARBA00005562"/>
    </source>
</evidence>
<dbReference type="Pfam" id="PF02198">
    <property type="entry name" value="SAM_PNT"/>
    <property type="match status" value="1"/>
</dbReference>
<dbReference type="GeneID" id="118412785"/>
<dbReference type="InterPro" id="IPR013761">
    <property type="entry name" value="SAM/pointed_sf"/>
</dbReference>
<dbReference type="GO" id="GO:0005634">
    <property type="term" value="C:nucleus"/>
    <property type="evidence" value="ECO:0007669"/>
    <property type="project" value="UniProtKB-SubCell"/>
</dbReference>
<dbReference type="GO" id="GO:0003700">
    <property type="term" value="F:DNA-binding transcription factor activity"/>
    <property type="evidence" value="ECO:0007669"/>
    <property type="project" value="InterPro"/>
</dbReference>
<dbReference type="InterPro" id="IPR036388">
    <property type="entry name" value="WH-like_DNA-bd_sf"/>
</dbReference>
<dbReference type="SUPFAM" id="SSF47769">
    <property type="entry name" value="SAM/Pointed domain"/>
    <property type="match status" value="1"/>
</dbReference>
<organism evidence="7 8">
    <name type="scientific">Branchiostoma floridae</name>
    <name type="common">Florida lancelet</name>
    <name type="synonym">Amphioxus</name>
    <dbReference type="NCBI Taxonomy" id="7739"/>
    <lineage>
        <taxon>Eukaryota</taxon>
        <taxon>Metazoa</taxon>
        <taxon>Chordata</taxon>
        <taxon>Cephalochordata</taxon>
        <taxon>Leptocardii</taxon>
        <taxon>Amphioxiformes</taxon>
        <taxon>Branchiostomatidae</taxon>
        <taxon>Branchiostoma</taxon>
    </lineage>
</organism>
<dbReference type="SMART" id="SM00251">
    <property type="entry name" value="SAM_PNT"/>
    <property type="match status" value="1"/>
</dbReference>
<dbReference type="InterPro" id="IPR046328">
    <property type="entry name" value="ETS_fam"/>
</dbReference>
<evidence type="ECO:0000259" key="6">
    <source>
        <dbReference type="PROSITE" id="PS51433"/>
    </source>
</evidence>
<dbReference type="PANTHER" id="PTHR11849:SF184">
    <property type="entry name" value="ETS DOMAIN-CONTAINING PROTEIN"/>
    <property type="match status" value="1"/>
</dbReference>
<dbReference type="InterPro" id="IPR003118">
    <property type="entry name" value="Pointed_dom"/>
</dbReference>
<dbReference type="Gene3D" id="1.10.10.10">
    <property type="entry name" value="Winged helix-like DNA-binding domain superfamily/Winged helix DNA-binding domain"/>
    <property type="match status" value="1"/>
</dbReference>
<dbReference type="GO" id="GO:0006357">
    <property type="term" value="P:regulation of transcription by RNA polymerase II"/>
    <property type="evidence" value="ECO:0007669"/>
    <property type="project" value="InterPro"/>
</dbReference>
<evidence type="ECO:0000259" key="4">
    <source>
        <dbReference type="PROSITE" id="PS50061"/>
    </source>
</evidence>
<reference evidence="7" key="1">
    <citation type="journal article" date="2020" name="Nat. Ecol. Evol.">
        <title>Deeply conserved synteny resolves early events in vertebrate evolution.</title>
        <authorList>
            <person name="Simakov O."/>
            <person name="Marletaz F."/>
            <person name="Yue J.X."/>
            <person name="O'Connell B."/>
            <person name="Jenkins J."/>
            <person name="Brandt A."/>
            <person name="Calef R."/>
            <person name="Tung C.H."/>
            <person name="Huang T.K."/>
            <person name="Schmutz J."/>
            <person name="Satoh N."/>
            <person name="Yu J.K."/>
            <person name="Putnam N.H."/>
            <person name="Green R.E."/>
            <person name="Rokhsar D.S."/>
        </authorList>
    </citation>
    <scope>NUCLEOTIDE SEQUENCE [LARGE SCALE GENOMIC DNA]</scope>
    <source>
        <strain evidence="7">S238N-H82</strain>
    </source>
</reference>
<dbReference type="PROSITE" id="PS00346">
    <property type="entry name" value="ETS_DOMAIN_2"/>
    <property type="match status" value="1"/>
</dbReference>
<name>A0A9J7KX97_BRAFL</name>
<evidence type="ECO:0000313" key="8">
    <source>
        <dbReference type="RefSeq" id="XP_035671700.1"/>
    </source>
</evidence>
<feature type="domain" description="PNT" evidence="6">
    <location>
        <begin position="99"/>
        <end position="192"/>
    </location>
</feature>
<feature type="domain" description="ETS" evidence="4">
    <location>
        <begin position="321"/>
        <end position="406"/>
    </location>
</feature>
<dbReference type="PANTHER" id="PTHR11849">
    <property type="entry name" value="ETS"/>
    <property type="match status" value="1"/>
</dbReference>
<dbReference type="InterPro" id="IPR001660">
    <property type="entry name" value="SAM"/>
</dbReference>
<evidence type="ECO:0000259" key="5">
    <source>
        <dbReference type="PROSITE" id="PS50105"/>
    </source>
</evidence>
<evidence type="ECO:0000256" key="3">
    <source>
        <dbReference type="RuleBase" id="RU004019"/>
    </source>
</evidence>
<dbReference type="Proteomes" id="UP000001554">
    <property type="component" value="Chromosome 4"/>
</dbReference>
<evidence type="ECO:0000256" key="2">
    <source>
        <dbReference type="ARBA" id="ARBA00023125"/>
    </source>
</evidence>
<dbReference type="GO" id="GO:0043565">
    <property type="term" value="F:sequence-specific DNA binding"/>
    <property type="evidence" value="ECO:0007669"/>
    <property type="project" value="InterPro"/>
</dbReference>
<reference evidence="8" key="2">
    <citation type="submission" date="2025-08" db="UniProtKB">
        <authorList>
            <consortium name="RefSeq"/>
        </authorList>
    </citation>
    <scope>IDENTIFICATION</scope>
    <source>
        <strain evidence="8">S238N-H82</strain>
        <tissue evidence="8">Testes</tissue>
    </source>
</reference>
<dbReference type="InterPro" id="IPR036390">
    <property type="entry name" value="WH_DNA-bd_sf"/>
</dbReference>
<keyword evidence="2 3" id="KW-0238">DNA-binding</keyword>
<dbReference type="SMART" id="SM00413">
    <property type="entry name" value="ETS"/>
    <property type="match status" value="1"/>
</dbReference>
<dbReference type="PRINTS" id="PR00454">
    <property type="entry name" value="ETSDOMAIN"/>
</dbReference>
<keyword evidence="3" id="KW-0539">Nucleus</keyword>
<dbReference type="Pfam" id="PF00178">
    <property type="entry name" value="Ets"/>
    <property type="match status" value="1"/>
</dbReference>
<dbReference type="PROSITE" id="PS51433">
    <property type="entry name" value="PNT"/>
    <property type="match status" value="1"/>
</dbReference>
<dbReference type="RefSeq" id="XP_035671700.1">
    <property type="nucleotide sequence ID" value="XM_035815807.1"/>
</dbReference>
<comment type="similarity">
    <text evidence="1 3">Belongs to the ETS family.</text>
</comment>
<gene>
    <name evidence="8" type="primary">LOC118412785</name>
</gene>
<dbReference type="InterPro" id="IPR000418">
    <property type="entry name" value="Ets_dom"/>
</dbReference>
<keyword evidence="7" id="KW-1185">Reference proteome</keyword>
<accession>A0A9J7KX97</accession>
<evidence type="ECO:0000313" key="7">
    <source>
        <dbReference type="Proteomes" id="UP000001554"/>
    </source>
</evidence>
<dbReference type="Gene3D" id="1.10.150.50">
    <property type="entry name" value="Transcription Factor, Ets-1"/>
    <property type="match status" value="1"/>
</dbReference>
<sequence length="412" mass="46183">MMMDGGYDGGTCNDWTAHALVPHSQGPSMSKIAELTRLSIEQSTTEGSTTLITTETRYTSLSSGSDLMSGGILTTDGSSASTLVGSQLDTVLETCLTDLNRSKKRDMCRILCLSLDVASWTPQNVHDWLEWAGKEHGLPQEELAQALTNFDNQQLTGLDLCSLSLEDFCLLFPRDIGGDLVYGLLQDWKDDFTEPLTTGPTYAPPPFPDDTEQTHQDIIIGNPMLSAPVRGQFEWSAPGGKCWSTDPRQRFGSTCSTGTISPDVSSSTDGCCSSQTVKIEISDTEDDEIDFKYLQNKGWRNPTSTAAGQRYPKKRRSGGQPILWLFLHDCLAKPEEWSHAIKWVNRKEGIFQFSSEHKEKVARRWGEIKGNRCIMSYQKMARSLRNYSNNNIVMKKVRRKLQYQFLPQWLHV</sequence>